<dbReference type="Gene3D" id="3.10.290.10">
    <property type="entry name" value="RNA-binding S4 domain"/>
    <property type="match status" value="1"/>
</dbReference>
<name>A0A1M6A1H2_9FIRM</name>
<evidence type="ECO:0000313" key="2">
    <source>
        <dbReference type="EMBL" id="SHI30342.1"/>
    </source>
</evidence>
<protein>
    <submittedName>
        <fullName evidence="2">Ribosome-associated protein</fullName>
    </submittedName>
</protein>
<dbReference type="Proteomes" id="UP000191240">
    <property type="component" value="Unassembled WGS sequence"/>
</dbReference>
<dbReference type="AlphaFoldDB" id="A0A1M6A1H2"/>
<gene>
    <name evidence="2" type="ORF">SAMN02745671_00167</name>
</gene>
<proteinExistence type="predicted"/>
<dbReference type="PROSITE" id="PS50889">
    <property type="entry name" value="S4"/>
    <property type="match status" value="1"/>
</dbReference>
<dbReference type="EMBL" id="FQYW01000003">
    <property type="protein sequence ID" value="SHI30342.1"/>
    <property type="molecule type" value="Genomic_DNA"/>
</dbReference>
<accession>A0A1M6A1H2</accession>
<keyword evidence="1" id="KW-0694">RNA-binding</keyword>
<dbReference type="Pfam" id="PF13275">
    <property type="entry name" value="S4_2"/>
    <property type="match status" value="1"/>
</dbReference>
<dbReference type="CDD" id="cd00165">
    <property type="entry name" value="S4"/>
    <property type="match status" value="1"/>
</dbReference>
<sequence length="76" mass="8645">MANIEKIEVNTETIQLDQFLKWAGVLESGGQVKLMIEDEMILVNGKVETARRKKLHEGDVVEIKEMGSWQVVFKGE</sequence>
<dbReference type="GO" id="GO:0003723">
    <property type="term" value="F:RNA binding"/>
    <property type="evidence" value="ECO:0007669"/>
    <property type="project" value="UniProtKB-KW"/>
</dbReference>
<evidence type="ECO:0000313" key="3">
    <source>
        <dbReference type="Proteomes" id="UP000191240"/>
    </source>
</evidence>
<dbReference type="InterPro" id="IPR036986">
    <property type="entry name" value="S4_RNA-bd_sf"/>
</dbReference>
<organism evidence="2 3">
    <name type="scientific">Anaerovibrio lipolyticus DSM 3074</name>
    <dbReference type="NCBI Taxonomy" id="1120997"/>
    <lineage>
        <taxon>Bacteria</taxon>
        <taxon>Bacillati</taxon>
        <taxon>Bacillota</taxon>
        <taxon>Negativicutes</taxon>
        <taxon>Selenomonadales</taxon>
        <taxon>Selenomonadaceae</taxon>
        <taxon>Anaerovibrio</taxon>
    </lineage>
</organism>
<reference evidence="2 3" key="1">
    <citation type="submission" date="2016-11" db="EMBL/GenBank/DDBJ databases">
        <authorList>
            <person name="Jaros S."/>
            <person name="Januszkiewicz K."/>
            <person name="Wedrychowicz H."/>
        </authorList>
    </citation>
    <scope>NUCLEOTIDE SEQUENCE [LARGE SCALE GENOMIC DNA]</scope>
    <source>
        <strain evidence="2 3">DSM 3074</strain>
    </source>
</reference>
<dbReference type="SUPFAM" id="SSF55174">
    <property type="entry name" value="Alpha-L RNA-binding motif"/>
    <property type="match status" value="1"/>
</dbReference>
<evidence type="ECO:0000256" key="1">
    <source>
        <dbReference type="PROSITE-ProRule" id="PRU00182"/>
    </source>
</evidence>